<dbReference type="SUPFAM" id="SSF51735">
    <property type="entry name" value="NAD(P)-binding Rossmann-fold domains"/>
    <property type="match status" value="1"/>
</dbReference>
<dbReference type="OrthoDB" id="6434603at2"/>
<evidence type="ECO:0000313" key="3">
    <source>
        <dbReference type="Proteomes" id="UP000259570"/>
    </source>
</evidence>
<comment type="caution">
    <text evidence="2">The sequence shown here is derived from an EMBL/GenBank/DDBJ whole genome shotgun (WGS) entry which is preliminary data.</text>
</comment>
<dbReference type="PANTHER" id="PTHR43162:SF1">
    <property type="entry name" value="PRESTALK A DIFFERENTIATION PROTEIN A"/>
    <property type="match status" value="1"/>
</dbReference>
<dbReference type="InterPro" id="IPR036291">
    <property type="entry name" value="NAD(P)-bd_dom_sf"/>
</dbReference>
<dbReference type="InterPro" id="IPR051604">
    <property type="entry name" value="Ergot_Alk_Oxidoreductase"/>
</dbReference>
<dbReference type="RefSeq" id="WP_116906639.1">
    <property type="nucleotide sequence ID" value="NZ_CP142084.2"/>
</dbReference>
<dbReference type="Proteomes" id="UP000259570">
    <property type="component" value="Unassembled WGS sequence"/>
</dbReference>
<dbReference type="Gene3D" id="3.40.50.720">
    <property type="entry name" value="NAD(P)-binding Rossmann-like Domain"/>
    <property type="match status" value="1"/>
</dbReference>
<gene>
    <name evidence="2" type="ORF">DZD52_17955</name>
</gene>
<dbReference type="EMBL" id="QUZM01000049">
    <property type="protein sequence ID" value="RFF37225.1"/>
    <property type="molecule type" value="Genomic_DNA"/>
</dbReference>
<name>A0A3E1KFG6_9XANT</name>
<reference evidence="2 3" key="1">
    <citation type="submission" date="2018-08" db="EMBL/GenBank/DDBJ databases">
        <title>Genome sequencing of X. nasturtii WHRI 8984.</title>
        <authorList>
            <person name="Studholme D.J."/>
            <person name="Mchugh J."/>
            <person name="Vicente J."/>
        </authorList>
    </citation>
    <scope>NUCLEOTIDE SEQUENCE [LARGE SCALE GENOMIC DNA]</scope>
    <source>
        <strain evidence="2 3">WHRI 8984</strain>
    </source>
</reference>
<dbReference type="PANTHER" id="PTHR43162">
    <property type="match status" value="1"/>
</dbReference>
<proteinExistence type="predicted"/>
<dbReference type="AlphaFoldDB" id="A0A3E1KFG6"/>
<organism evidence="2 3">
    <name type="scientific">Xanthomonas nasturtii</name>
    <dbReference type="NCBI Taxonomy" id="1843581"/>
    <lineage>
        <taxon>Bacteria</taxon>
        <taxon>Pseudomonadati</taxon>
        <taxon>Pseudomonadota</taxon>
        <taxon>Gammaproteobacteria</taxon>
        <taxon>Lysobacterales</taxon>
        <taxon>Lysobacteraceae</taxon>
        <taxon>Xanthomonas</taxon>
    </lineage>
</organism>
<dbReference type="InterPro" id="IPR008030">
    <property type="entry name" value="NmrA-like"/>
</dbReference>
<protein>
    <submittedName>
        <fullName evidence="2">Hydroxylase</fullName>
    </submittedName>
</protein>
<feature type="domain" description="NmrA-like" evidence="1">
    <location>
        <begin position="4"/>
        <end position="188"/>
    </location>
</feature>
<dbReference type="Pfam" id="PF05368">
    <property type="entry name" value="NmrA"/>
    <property type="match status" value="1"/>
</dbReference>
<dbReference type="GeneID" id="97210126"/>
<evidence type="ECO:0000259" key="1">
    <source>
        <dbReference type="Pfam" id="PF05368"/>
    </source>
</evidence>
<sequence length="328" mass="34520">MTYIIHGATGAQSAPLLNVLSQAGKHAVAAVRNTDAVAGPSVQVDHRSVRSLTDAYRGAHGVFVHLPQAPEDVRVAYANNIVQAIDTAKPARVLISTSGSIVDTPGSALQAAPDSAIAILIDGVQRSGGSSVVIAPRLYLENLLLPMVIGGVYGDGVLGYPIREEFPVSWSSHLDVADVAAQLFDRPGVTGVVGVGQLPGLLGADLAAALAHHLKRDVCFQSVLPADFGKQLEPLLGPATTAVAGFYQALWQTSANTIDTADLPPIAGPSVGRDFDIFRRPALAFRTKRRTSAHRSMHGAFFIARIVAGACRPALWRAVRGGRKAHRF</sequence>
<evidence type="ECO:0000313" key="2">
    <source>
        <dbReference type="EMBL" id="RFF37225.1"/>
    </source>
</evidence>
<accession>A0A3E1KFG6</accession>